<dbReference type="InterPro" id="IPR001229">
    <property type="entry name" value="Jacalin-like_lectin_dom"/>
</dbReference>
<accession>A0A6G1E9P6</accession>
<dbReference type="PROSITE" id="PS51752">
    <property type="entry name" value="JACALIN_LECTIN"/>
    <property type="match status" value="1"/>
</dbReference>
<evidence type="ECO:0000256" key="1">
    <source>
        <dbReference type="ARBA" id="ARBA00022734"/>
    </source>
</evidence>
<reference evidence="3 4" key="1">
    <citation type="submission" date="2019-11" db="EMBL/GenBank/DDBJ databases">
        <title>Whole genome sequence of Oryza granulata.</title>
        <authorList>
            <person name="Li W."/>
        </authorList>
    </citation>
    <scope>NUCLEOTIDE SEQUENCE [LARGE SCALE GENOMIC DNA]</scope>
    <source>
        <strain evidence="4">cv. Menghai</strain>
        <tissue evidence="3">Leaf</tissue>
    </source>
</reference>
<name>A0A6G1E9P6_9ORYZ</name>
<protein>
    <recommendedName>
        <fullName evidence="2">Jacalin-type lectin domain-containing protein</fullName>
    </recommendedName>
</protein>
<dbReference type="Gene3D" id="2.100.10.30">
    <property type="entry name" value="Jacalin-like lectin domain"/>
    <property type="match status" value="1"/>
</dbReference>
<feature type="domain" description="Jacalin-type lectin" evidence="2">
    <location>
        <begin position="1"/>
        <end position="70"/>
    </location>
</feature>
<sequence length="71" mass="7684">MGSSCVIIHVRDYTHVITSLKFVTNHHTIGPFGDGTDTPFGFPVLNNGSIIGFFARASHCLEAIGVYVHPL</sequence>
<keyword evidence="1" id="KW-0430">Lectin</keyword>
<dbReference type="Pfam" id="PF01419">
    <property type="entry name" value="Jacalin"/>
    <property type="match status" value="1"/>
</dbReference>
<evidence type="ECO:0000313" key="4">
    <source>
        <dbReference type="Proteomes" id="UP000479710"/>
    </source>
</evidence>
<organism evidence="3 4">
    <name type="scientific">Oryza meyeriana var. granulata</name>
    <dbReference type="NCBI Taxonomy" id="110450"/>
    <lineage>
        <taxon>Eukaryota</taxon>
        <taxon>Viridiplantae</taxon>
        <taxon>Streptophyta</taxon>
        <taxon>Embryophyta</taxon>
        <taxon>Tracheophyta</taxon>
        <taxon>Spermatophyta</taxon>
        <taxon>Magnoliopsida</taxon>
        <taxon>Liliopsida</taxon>
        <taxon>Poales</taxon>
        <taxon>Poaceae</taxon>
        <taxon>BOP clade</taxon>
        <taxon>Oryzoideae</taxon>
        <taxon>Oryzeae</taxon>
        <taxon>Oryzinae</taxon>
        <taxon>Oryza</taxon>
        <taxon>Oryza meyeriana</taxon>
    </lineage>
</organism>
<evidence type="ECO:0000259" key="2">
    <source>
        <dbReference type="PROSITE" id="PS51752"/>
    </source>
</evidence>
<gene>
    <name evidence="3" type="ORF">E2562_006961</name>
</gene>
<comment type="caution">
    <text evidence="3">The sequence shown here is derived from an EMBL/GenBank/DDBJ whole genome shotgun (WGS) entry which is preliminary data.</text>
</comment>
<dbReference type="SUPFAM" id="SSF51101">
    <property type="entry name" value="Mannose-binding lectins"/>
    <property type="match status" value="1"/>
</dbReference>
<dbReference type="PANTHER" id="PTHR46506">
    <property type="entry name" value="OS05G0143600 PROTEIN"/>
    <property type="match status" value="1"/>
</dbReference>
<evidence type="ECO:0000313" key="3">
    <source>
        <dbReference type="EMBL" id="KAF0921391.1"/>
    </source>
</evidence>
<dbReference type="InterPro" id="IPR036404">
    <property type="entry name" value="Jacalin-like_lectin_dom_sf"/>
</dbReference>
<keyword evidence="4" id="KW-1185">Reference proteome</keyword>
<proteinExistence type="predicted"/>
<dbReference type="EMBL" id="SPHZ02000004">
    <property type="protein sequence ID" value="KAF0921391.1"/>
    <property type="molecule type" value="Genomic_DNA"/>
</dbReference>
<dbReference type="OrthoDB" id="693107at2759"/>
<dbReference type="GO" id="GO:0030246">
    <property type="term" value="F:carbohydrate binding"/>
    <property type="evidence" value="ECO:0007669"/>
    <property type="project" value="UniProtKB-KW"/>
</dbReference>
<dbReference type="Proteomes" id="UP000479710">
    <property type="component" value="Unassembled WGS sequence"/>
</dbReference>
<dbReference type="AlphaFoldDB" id="A0A6G1E9P6"/>